<gene>
    <name evidence="5" type="ORF">E6K78_07920</name>
</gene>
<dbReference type="InterPro" id="IPR017853">
    <property type="entry name" value="GH"/>
</dbReference>
<dbReference type="PANTHER" id="PTHR10353">
    <property type="entry name" value="GLYCOSYL HYDROLASE"/>
    <property type="match status" value="1"/>
</dbReference>
<accession>A0A538TNY3</accession>
<protein>
    <submittedName>
        <fullName evidence="5">Glycoside hydrolase family 1 protein</fullName>
    </submittedName>
</protein>
<dbReference type="Gene3D" id="3.20.20.80">
    <property type="entry name" value="Glycosidases"/>
    <property type="match status" value="1"/>
</dbReference>
<proteinExistence type="inferred from homology"/>
<evidence type="ECO:0000313" key="6">
    <source>
        <dbReference type="Proteomes" id="UP000316609"/>
    </source>
</evidence>
<keyword evidence="2 5" id="KW-0378">Hydrolase</keyword>
<evidence type="ECO:0000256" key="2">
    <source>
        <dbReference type="ARBA" id="ARBA00022801"/>
    </source>
</evidence>
<evidence type="ECO:0000256" key="1">
    <source>
        <dbReference type="ARBA" id="ARBA00010838"/>
    </source>
</evidence>
<dbReference type="EMBL" id="VBOY01000072">
    <property type="protein sequence ID" value="TMQ65331.1"/>
    <property type="molecule type" value="Genomic_DNA"/>
</dbReference>
<evidence type="ECO:0000256" key="4">
    <source>
        <dbReference type="RuleBase" id="RU003690"/>
    </source>
</evidence>
<comment type="caution">
    <text evidence="5">The sequence shown here is derived from an EMBL/GenBank/DDBJ whole genome shotgun (WGS) entry which is preliminary data.</text>
</comment>
<evidence type="ECO:0000313" key="5">
    <source>
        <dbReference type="EMBL" id="TMQ65331.1"/>
    </source>
</evidence>
<name>A0A538TNY3_UNCEI</name>
<evidence type="ECO:0000256" key="3">
    <source>
        <dbReference type="ARBA" id="ARBA00023295"/>
    </source>
</evidence>
<comment type="similarity">
    <text evidence="1 4">Belongs to the glycosyl hydrolase 1 family.</text>
</comment>
<dbReference type="PRINTS" id="PR00131">
    <property type="entry name" value="GLHYDRLASE1"/>
</dbReference>
<dbReference type="GO" id="GO:0008422">
    <property type="term" value="F:beta-glucosidase activity"/>
    <property type="evidence" value="ECO:0007669"/>
    <property type="project" value="TreeGrafter"/>
</dbReference>
<keyword evidence="3" id="KW-0326">Glycosidase</keyword>
<dbReference type="GO" id="GO:0005975">
    <property type="term" value="P:carbohydrate metabolic process"/>
    <property type="evidence" value="ECO:0007669"/>
    <property type="project" value="InterPro"/>
</dbReference>
<dbReference type="SUPFAM" id="SSF51445">
    <property type="entry name" value="(Trans)glycosidases"/>
    <property type="match status" value="1"/>
</dbReference>
<reference evidence="5 6" key="1">
    <citation type="journal article" date="2019" name="Nat. Microbiol.">
        <title>Mediterranean grassland soil C-N compound turnover is dependent on rainfall and depth, and is mediated by genomically divergent microorganisms.</title>
        <authorList>
            <person name="Diamond S."/>
            <person name="Andeer P.F."/>
            <person name="Li Z."/>
            <person name="Crits-Christoph A."/>
            <person name="Burstein D."/>
            <person name="Anantharaman K."/>
            <person name="Lane K.R."/>
            <person name="Thomas B.C."/>
            <person name="Pan C."/>
            <person name="Northen T.R."/>
            <person name="Banfield J.F."/>
        </authorList>
    </citation>
    <scope>NUCLEOTIDE SEQUENCE [LARGE SCALE GENOMIC DNA]</scope>
    <source>
        <strain evidence="5">WS_8</strain>
    </source>
</reference>
<dbReference type="PANTHER" id="PTHR10353:SF209">
    <property type="entry name" value="GALACTOLIPID GALACTOSYLTRANSFERASE SFR2, CHLOROPLASTIC"/>
    <property type="match status" value="1"/>
</dbReference>
<dbReference type="Pfam" id="PF00232">
    <property type="entry name" value="Glyco_hydro_1"/>
    <property type="match status" value="1"/>
</dbReference>
<sequence>MSAFDAATCPTCSRGGRDVQSLPRCERRSDSRRSGRDVRLFPVGFLWGAATSAHQVEGDNCGNDWWRFEALPGTIAHGDVSGPACRHYEWFDRDFALAAGDGHNAHRFSLEWSRIEPARGRFDVTQVAHYHAVLASLRRHRLAPIVTLHHFTNPLWIADHGGWESRETVDRYCDYVRFCAREFGGEVDWWCTVNEPEVYAFRGWSEGVWPPARRDDSAALAVIANQLEAHGRAYRILHEEDRIDADGDGKAALVGFAKHHPQLEPARPWFPLDVLRAHLERRVFNDAVEEAAITGVVDLFIPGARRIRRRVPELAGSLDYLGLNYYTRWKVRMLGPEPHVARPGARLTDLRWEIHPQGFEQALVRVGRLGVPILVTENGFADASDSFRSHALVEYLFHMERAMARGVPVLGYLHWSLLDNFEWADGYGPRFGLYRIDFANPERPRTRTRSADLYASIVRANAIDDQVLADVGLAL</sequence>
<organism evidence="5 6">
    <name type="scientific">Eiseniibacteriota bacterium</name>
    <dbReference type="NCBI Taxonomy" id="2212470"/>
    <lineage>
        <taxon>Bacteria</taxon>
        <taxon>Candidatus Eiseniibacteriota</taxon>
    </lineage>
</organism>
<dbReference type="InterPro" id="IPR001360">
    <property type="entry name" value="Glyco_hydro_1"/>
</dbReference>
<dbReference type="AlphaFoldDB" id="A0A538TNY3"/>
<dbReference type="Proteomes" id="UP000316609">
    <property type="component" value="Unassembled WGS sequence"/>
</dbReference>